<reference evidence="2" key="1">
    <citation type="submission" date="2022-05" db="EMBL/GenBank/DDBJ databases">
        <authorList>
            <person name="Pankratov T."/>
        </authorList>
    </citation>
    <scope>NUCLEOTIDE SEQUENCE</scope>
    <source>
        <strain evidence="2">BP6-180914</strain>
    </source>
</reference>
<dbReference type="RefSeq" id="WP_282588452.1">
    <property type="nucleotide sequence ID" value="NZ_JAMOIM010000039.1"/>
</dbReference>
<organism evidence="2 3">
    <name type="scientific">Lichenifustis flavocetrariae</name>
    <dbReference type="NCBI Taxonomy" id="2949735"/>
    <lineage>
        <taxon>Bacteria</taxon>
        <taxon>Pseudomonadati</taxon>
        <taxon>Pseudomonadota</taxon>
        <taxon>Alphaproteobacteria</taxon>
        <taxon>Hyphomicrobiales</taxon>
        <taxon>Lichenihabitantaceae</taxon>
        <taxon>Lichenifustis</taxon>
    </lineage>
</organism>
<name>A0AA41Z391_9HYPH</name>
<keyword evidence="3" id="KW-1185">Reference proteome</keyword>
<dbReference type="EMBL" id="JAMOIM010000039">
    <property type="protein sequence ID" value="MCW6512073.1"/>
    <property type="molecule type" value="Genomic_DNA"/>
</dbReference>
<keyword evidence="1" id="KW-1133">Transmembrane helix</keyword>
<gene>
    <name evidence="2" type="ORF">M8523_29495</name>
</gene>
<evidence type="ECO:0000313" key="3">
    <source>
        <dbReference type="Proteomes" id="UP001165667"/>
    </source>
</evidence>
<proteinExistence type="predicted"/>
<evidence type="ECO:0000256" key="1">
    <source>
        <dbReference type="SAM" id="Phobius"/>
    </source>
</evidence>
<sequence length="229" mass="24267">MGLSSSDAARVQATLDMMQGNGLRDFAITGGVAVAAHLASISHMPRPLNDLDLIVAGAGALPSCLAAGLLVSHVHLDAKPGRMLLQLVEPETRLRVDIFGAIGGQLRRSRPLESLRDGLYVVSPADLVARLKGLLLDLGLDEVVPAKHARDHAALLAHGAVDGIEVAWAEHRRARHPAAFGEACRQAQALTREKAHFLAASGFKPCVPCERCREAQGFRVAAGERIVAP</sequence>
<keyword evidence="1" id="KW-0812">Transmembrane</keyword>
<dbReference type="Proteomes" id="UP001165667">
    <property type="component" value="Unassembled WGS sequence"/>
</dbReference>
<feature type="transmembrane region" description="Helical" evidence="1">
    <location>
        <begin position="21"/>
        <end position="41"/>
    </location>
</feature>
<feature type="transmembrane region" description="Helical" evidence="1">
    <location>
        <begin position="53"/>
        <end position="76"/>
    </location>
</feature>
<dbReference type="AlphaFoldDB" id="A0AA41Z391"/>
<protein>
    <submittedName>
        <fullName evidence="2">Uncharacterized protein</fullName>
    </submittedName>
</protein>
<evidence type="ECO:0000313" key="2">
    <source>
        <dbReference type="EMBL" id="MCW6512073.1"/>
    </source>
</evidence>
<comment type="caution">
    <text evidence="2">The sequence shown here is derived from an EMBL/GenBank/DDBJ whole genome shotgun (WGS) entry which is preliminary data.</text>
</comment>
<accession>A0AA41Z391</accession>
<keyword evidence="1" id="KW-0472">Membrane</keyword>